<dbReference type="Proteomes" id="UP000653472">
    <property type="component" value="Unassembled WGS sequence"/>
</dbReference>
<dbReference type="InterPro" id="IPR000073">
    <property type="entry name" value="AB_hydrolase_1"/>
</dbReference>
<dbReference type="PANTHER" id="PTHR46438:SF11">
    <property type="entry name" value="LIPASE-RELATED"/>
    <property type="match status" value="1"/>
</dbReference>
<feature type="chain" id="PRO_5036914638" evidence="1">
    <location>
        <begin position="26"/>
        <end position="310"/>
    </location>
</feature>
<dbReference type="Pfam" id="PF00561">
    <property type="entry name" value="Abhydrolase_1"/>
    <property type="match status" value="1"/>
</dbReference>
<keyword evidence="4" id="KW-1185">Reference proteome</keyword>
<evidence type="ECO:0000313" key="4">
    <source>
        <dbReference type="Proteomes" id="UP000653472"/>
    </source>
</evidence>
<organism evidence="3 4">
    <name type="scientific">Solimonas marina</name>
    <dbReference type="NCBI Taxonomy" id="2714601"/>
    <lineage>
        <taxon>Bacteria</taxon>
        <taxon>Pseudomonadati</taxon>
        <taxon>Pseudomonadota</taxon>
        <taxon>Gammaproteobacteria</taxon>
        <taxon>Nevskiales</taxon>
        <taxon>Nevskiaceae</taxon>
        <taxon>Solimonas</taxon>
    </lineage>
</organism>
<evidence type="ECO:0000313" key="3">
    <source>
        <dbReference type="EMBL" id="NKF24233.1"/>
    </source>
</evidence>
<dbReference type="AlphaFoldDB" id="A0A970B7T4"/>
<evidence type="ECO:0000256" key="1">
    <source>
        <dbReference type="SAM" id="SignalP"/>
    </source>
</evidence>
<proteinExistence type="predicted"/>
<comment type="caution">
    <text evidence="3">The sequence shown here is derived from an EMBL/GenBank/DDBJ whole genome shotgun (WGS) entry which is preliminary data.</text>
</comment>
<dbReference type="Gene3D" id="3.40.50.1820">
    <property type="entry name" value="alpha/beta hydrolase"/>
    <property type="match status" value="1"/>
</dbReference>
<dbReference type="PRINTS" id="PR00111">
    <property type="entry name" value="ABHYDROLASE"/>
</dbReference>
<dbReference type="GO" id="GO:0016787">
    <property type="term" value="F:hydrolase activity"/>
    <property type="evidence" value="ECO:0007669"/>
    <property type="project" value="UniProtKB-KW"/>
</dbReference>
<evidence type="ECO:0000259" key="2">
    <source>
        <dbReference type="Pfam" id="PF00561"/>
    </source>
</evidence>
<feature type="domain" description="AB hydrolase-1" evidence="2">
    <location>
        <begin position="50"/>
        <end position="289"/>
    </location>
</feature>
<dbReference type="PANTHER" id="PTHR46438">
    <property type="entry name" value="ALPHA/BETA-HYDROLASES SUPERFAMILY PROTEIN"/>
    <property type="match status" value="1"/>
</dbReference>
<name>A0A970B7T4_9GAMM</name>
<sequence>MRITMRMMCRLAALLWLAVAPLAHADALPDGRTIKVFGTDIHYYEMGSGPTVVLVHGLGSSAFGDWHAVMPKLAKDHHVVALDQLGFGASSKPMVDYSIQLWVDTLGEFLREKQIHDFTLIGESLGGWISAKYTIQALQGIAADPAFALPKPSRLVLCDAAGRRSTFAQLFAPRPANVKMPPMLSLAGQKATIGAVFYRAQQHASAQDIRDGLAWALGKDDGWTVHSVTTNPALLDEAVDGQLDAIRIPTLLLWGAHDGLVPVADGRWYAAGIAGSQLKLIADSAHVPMTEQPDAWLAALRPFLDHSAAP</sequence>
<accession>A0A970B7T4</accession>
<keyword evidence="1" id="KW-0732">Signal</keyword>
<gene>
    <name evidence="3" type="ORF">G7Y82_18120</name>
</gene>
<reference evidence="3" key="1">
    <citation type="submission" date="2020-03" db="EMBL/GenBank/DDBJ databases">
        <title>Solimonas marina sp. nov., isolated from deep seawater of the Pacific Ocean.</title>
        <authorList>
            <person name="Liu X."/>
            <person name="Lai Q."/>
            <person name="Sun F."/>
            <person name="Gai Y."/>
            <person name="Li G."/>
            <person name="Shao Z."/>
        </authorList>
    </citation>
    <scope>NUCLEOTIDE SEQUENCE</scope>
    <source>
        <strain evidence="3">C16B3</strain>
    </source>
</reference>
<dbReference type="SUPFAM" id="SSF53474">
    <property type="entry name" value="alpha/beta-Hydrolases"/>
    <property type="match status" value="1"/>
</dbReference>
<dbReference type="InterPro" id="IPR029058">
    <property type="entry name" value="AB_hydrolase_fold"/>
</dbReference>
<keyword evidence="3" id="KW-0378">Hydrolase</keyword>
<protein>
    <submittedName>
        <fullName evidence="3">Alpha/beta hydrolase</fullName>
    </submittedName>
</protein>
<feature type="signal peptide" evidence="1">
    <location>
        <begin position="1"/>
        <end position="25"/>
    </location>
</feature>
<dbReference type="EMBL" id="JAAVXB010000013">
    <property type="protein sequence ID" value="NKF24233.1"/>
    <property type="molecule type" value="Genomic_DNA"/>
</dbReference>